<dbReference type="CDD" id="cd00892">
    <property type="entry name" value="PIKKc_ATR"/>
    <property type="match status" value="1"/>
</dbReference>
<dbReference type="Pfam" id="PF02259">
    <property type="entry name" value="FAT"/>
    <property type="match status" value="1"/>
</dbReference>
<keyword evidence="11" id="KW-0539">Nucleus</keyword>
<evidence type="ECO:0000256" key="9">
    <source>
        <dbReference type="ARBA" id="ARBA00022840"/>
    </source>
</evidence>
<evidence type="ECO:0000256" key="4">
    <source>
        <dbReference type="ARBA" id="ARBA00022527"/>
    </source>
</evidence>
<dbReference type="AlphaFoldDB" id="A9US24"/>
<dbReference type="InterPro" id="IPR050517">
    <property type="entry name" value="DDR_Repair_Kinase"/>
</dbReference>
<dbReference type="PANTHER" id="PTHR11139">
    <property type="entry name" value="ATAXIA TELANGIECTASIA MUTATED ATM -RELATED"/>
    <property type="match status" value="1"/>
</dbReference>
<dbReference type="PROSITE" id="PS51190">
    <property type="entry name" value="FATC"/>
    <property type="match status" value="1"/>
</dbReference>
<dbReference type="InterPro" id="IPR003151">
    <property type="entry name" value="PIK-rel_kinase_FAT"/>
</dbReference>
<dbReference type="GO" id="GO:0005524">
    <property type="term" value="F:ATP binding"/>
    <property type="evidence" value="ECO:0007669"/>
    <property type="project" value="UniProtKB-KW"/>
</dbReference>
<keyword evidence="8" id="KW-0418">Kinase</keyword>
<dbReference type="eggNOG" id="KOG0890">
    <property type="taxonomic scope" value="Eukaryota"/>
</dbReference>
<dbReference type="PROSITE" id="PS50290">
    <property type="entry name" value="PI3_4_KINASE_3"/>
    <property type="match status" value="1"/>
</dbReference>
<keyword evidence="4" id="KW-0723">Serine/threonine-protein kinase</keyword>
<dbReference type="Gene3D" id="3.30.1010.10">
    <property type="entry name" value="Phosphatidylinositol 3-kinase Catalytic Subunit, Chain A, domain 4"/>
    <property type="match status" value="1"/>
</dbReference>
<organism evidence="15 16">
    <name type="scientific">Monosiga brevicollis</name>
    <name type="common">Choanoflagellate</name>
    <dbReference type="NCBI Taxonomy" id="81824"/>
    <lineage>
        <taxon>Eukaryota</taxon>
        <taxon>Choanoflagellata</taxon>
        <taxon>Craspedida</taxon>
        <taxon>Salpingoecidae</taxon>
        <taxon>Monosiga</taxon>
    </lineage>
</organism>
<evidence type="ECO:0000256" key="3">
    <source>
        <dbReference type="ARBA" id="ARBA00012513"/>
    </source>
</evidence>
<evidence type="ECO:0000259" key="13">
    <source>
        <dbReference type="PROSITE" id="PS51189"/>
    </source>
</evidence>
<dbReference type="SMART" id="SM01343">
    <property type="entry name" value="FATC"/>
    <property type="match status" value="1"/>
</dbReference>
<dbReference type="InterPro" id="IPR000403">
    <property type="entry name" value="PI3/4_kinase_cat_dom"/>
</dbReference>
<comment type="subcellular location">
    <subcellularLocation>
        <location evidence="1">Nucleus</location>
    </subcellularLocation>
</comment>
<keyword evidence="7" id="KW-0227">DNA damage</keyword>
<dbReference type="InterPro" id="IPR057564">
    <property type="entry name" value="HEAT_ATR"/>
</dbReference>
<dbReference type="EC" id="2.7.11.1" evidence="3"/>
<gene>
    <name evidence="15" type="ORF">MONBRDRAFT_14645</name>
</gene>
<protein>
    <recommendedName>
        <fullName evidence="3">non-specific serine/threonine protein kinase</fullName>
        <ecNumber evidence="3">2.7.11.1</ecNumber>
    </recommendedName>
</protein>
<dbReference type="InParanoid" id="A9US24"/>
<dbReference type="GO" id="GO:0005634">
    <property type="term" value="C:nucleus"/>
    <property type="evidence" value="ECO:0007669"/>
    <property type="project" value="UniProtKB-SubCell"/>
</dbReference>
<feature type="domain" description="PI3K/PI4K catalytic" evidence="12">
    <location>
        <begin position="643"/>
        <end position="963"/>
    </location>
</feature>
<evidence type="ECO:0000256" key="6">
    <source>
        <dbReference type="ARBA" id="ARBA00022741"/>
    </source>
</evidence>
<dbReference type="Pfam" id="PF00454">
    <property type="entry name" value="PI3_PI4_kinase"/>
    <property type="match status" value="1"/>
</dbReference>
<dbReference type="RefSeq" id="XP_001742990.1">
    <property type="nucleotide sequence ID" value="XM_001742938.1"/>
</dbReference>
<sequence>MAGVAATRAHTNIQARILDHRASGQWTEALSCYEQALQEAPSLGLYCGMLECQLNLGHYQTVCANSFGLETRFPAWADNVRAYRVEAAWKLGDWDQLHQTLEDHADRMLAPHHPSKRIASLNNGTQGTSPVTQGLAQVDGELNLRLGQLLDAVRQQKMESLSESIQTARDGVVAPLITLARTQGSYQRMYPYLLQLHGLHEVEGAVHQLLGPERLGPRPAQRLEELNTRWQRRLVLADNTFKSKDFLLSLRRSVLQMLYTSVRGLVDTAVASTWELTARHARKAGLLDTAYTALLHVDSDCAPGALLEHARLLWDTGRNHEAIHQLSREIGQPNLSSDKEQHDAASLLVGEWMLSTTSHSIDVVRSYLQKLVKNCSSLEKSHYLYASYLDSLLSRRSLPEHELLPTIIEQYAMAVERGFKYTYHALPRLLTLWLEYGSRLPALESQRLSQTIEDGRRLSAHALRKGDEHILKKISGLVGYASQRISAQQLFTCLEQLSTHLTHVNLHVFEQVCSIIIRVVRAFPHQSLWLLLSNWHSQFQFRITRFNGLVDRLKIELADSDQSLLSIYLKISKALIGLCNQKVTATQRQIKLSKVAPDLAGRRAWNTVLVPTSKATTIMLPASTDPNNKTAPFPDELPYIESFESTVVIYPSKQQPKRIFIRGTDGHKHQFLCKQDEDIRKDSRFLNLCTVVNKFLRADPDSLQRDLFIQTYGVWPLSEVTGMIEWVPKCTTIRDVLSTLYRAKNLAMPGRELRRLAKPETHADKGYNEVDIFEKVLKARHPPVLREWFINQFPDPTSWYSARTRFARSSAVMSMLGYVAHALGLGDRHYENIMLDTTDGKVMHVDFDVIFEKGKTLRVKERVPFRLTHNMTDAMGATGHEGTFRKCCEISMRVLREQHVSIINVLEMMLYAPLLEWDRHDNHGGKTKHQFWNELHSTEGQRVIETVRLKLQGQMGDSTRLIPMSIEGQVDELIQEATDPKRLALMYIGWAPYM</sequence>
<feature type="domain" description="FATC" evidence="14">
    <location>
        <begin position="962"/>
        <end position="994"/>
    </location>
</feature>
<keyword evidence="5" id="KW-0808">Transferase</keyword>
<evidence type="ECO:0000256" key="7">
    <source>
        <dbReference type="ARBA" id="ARBA00022763"/>
    </source>
</evidence>
<evidence type="ECO:0000313" key="15">
    <source>
        <dbReference type="EMBL" id="EDQ91704.1"/>
    </source>
</evidence>
<keyword evidence="16" id="KW-1185">Reference proteome</keyword>
<dbReference type="KEGG" id="mbr:MONBRDRAFT_14645"/>
<dbReference type="Pfam" id="PF23593">
    <property type="entry name" value="HEAT_ATR"/>
    <property type="match status" value="1"/>
</dbReference>
<dbReference type="PROSITE" id="PS51189">
    <property type="entry name" value="FAT"/>
    <property type="match status" value="1"/>
</dbReference>
<comment type="similarity">
    <text evidence="2">Belongs to the PI3/PI4-kinase family. ATM subfamily.</text>
</comment>
<dbReference type="InterPro" id="IPR011009">
    <property type="entry name" value="Kinase-like_dom_sf"/>
</dbReference>
<keyword evidence="10" id="KW-0234">DNA repair</keyword>
<evidence type="ECO:0000256" key="8">
    <source>
        <dbReference type="ARBA" id="ARBA00022777"/>
    </source>
</evidence>
<keyword evidence="6" id="KW-0547">Nucleotide-binding</keyword>
<accession>A9US24</accession>
<dbReference type="PANTHER" id="PTHR11139:SF69">
    <property type="entry name" value="SERINE_THREONINE-PROTEIN KINASE ATR"/>
    <property type="match status" value="1"/>
</dbReference>
<evidence type="ECO:0000256" key="11">
    <source>
        <dbReference type="ARBA" id="ARBA00023242"/>
    </source>
</evidence>
<proteinExistence type="inferred from homology"/>
<dbReference type="SMART" id="SM00146">
    <property type="entry name" value="PI3Kc"/>
    <property type="match status" value="1"/>
</dbReference>
<evidence type="ECO:0000259" key="12">
    <source>
        <dbReference type="PROSITE" id="PS50290"/>
    </source>
</evidence>
<dbReference type="GeneID" id="5888471"/>
<dbReference type="EMBL" id="CH991544">
    <property type="protein sequence ID" value="EDQ91704.1"/>
    <property type="molecule type" value="Genomic_DNA"/>
</dbReference>
<dbReference type="STRING" id="81824.A9US24"/>
<feature type="domain" description="FAT" evidence="13">
    <location>
        <begin position="1"/>
        <end position="537"/>
    </location>
</feature>
<evidence type="ECO:0000259" key="14">
    <source>
        <dbReference type="PROSITE" id="PS51190"/>
    </source>
</evidence>
<dbReference type="OMA" id="YDHERIN"/>
<dbReference type="GO" id="GO:0006281">
    <property type="term" value="P:DNA repair"/>
    <property type="evidence" value="ECO:0007669"/>
    <property type="project" value="UniProtKB-KW"/>
</dbReference>
<dbReference type="InterPro" id="IPR036940">
    <property type="entry name" value="PI3/4_kinase_cat_sf"/>
</dbReference>
<evidence type="ECO:0000256" key="1">
    <source>
        <dbReference type="ARBA" id="ARBA00004123"/>
    </source>
</evidence>
<dbReference type="Pfam" id="PF02260">
    <property type="entry name" value="FATC"/>
    <property type="match status" value="1"/>
</dbReference>
<evidence type="ECO:0000256" key="5">
    <source>
        <dbReference type="ARBA" id="ARBA00022679"/>
    </source>
</evidence>
<reference evidence="15 16" key="1">
    <citation type="journal article" date="2008" name="Nature">
        <title>The genome of the choanoflagellate Monosiga brevicollis and the origin of metazoans.</title>
        <authorList>
            <consortium name="JGI Sequencing"/>
            <person name="King N."/>
            <person name="Westbrook M.J."/>
            <person name="Young S.L."/>
            <person name="Kuo A."/>
            <person name="Abedin M."/>
            <person name="Chapman J."/>
            <person name="Fairclough S."/>
            <person name="Hellsten U."/>
            <person name="Isogai Y."/>
            <person name="Letunic I."/>
            <person name="Marr M."/>
            <person name="Pincus D."/>
            <person name="Putnam N."/>
            <person name="Rokas A."/>
            <person name="Wright K.J."/>
            <person name="Zuzow R."/>
            <person name="Dirks W."/>
            <person name="Good M."/>
            <person name="Goodstein D."/>
            <person name="Lemons D."/>
            <person name="Li W."/>
            <person name="Lyons J.B."/>
            <person name="Morris A."/>
            <person name="Nichols S."/>
            <person name="Richter D.J."/>
            <person name="Salamov A."/>
            <person name="Bork P."/>
            <person name="Lim W.A."/>
            <person name="Manning G."/>
            <person name="Miller W.T."/>
            <person name="McGinnis W."/>
            <person name="Shapiro H."/>
            <person name="Tjian R."/>
            <person name="Grigoriev I.V."/>
            <person name="Rokhsar D."/>
        </authorList>
    </citation>
    <scope>NUCLEOTIDE SEQUENCE [LARGE SCALE GENOMIC DNA]</scope>
    <source>
        <strain evidence="16">MX1 / ATCC 50154</strain>
    </source>
</reference>
<dbReference type="Proteomes" id="UP000001357">
    <property type="component" value="Unassembled WGS sequence"/>
</dbReference>
<dbReference type="SUPFAM" id="SSF56112">
    <property type="entry name" value="Protein kinase-like (PK-like)"/>
    <property type="match status" value="1"/>
</dbReference>
<name>A9US24_MONBE</name>
<evidence type="ECO:0000256" key="10">
    <source>
        <dbReference type="ARBA" id="ARBA00023204"/>
    </source>
</evidence>
<dbReference type="InterPro" id="IPR003152">
    <property type="entry name" value="FATC_dom"/>
</dbReference>
<dbReference type="InterPro" id="IPR014009">
    <property type="entry name" value="PIK_FAT"/>
</dbReference>
<keyword evidence="9" id="KW-0067">ATP-binding</keyword>
<evidence type="ECO:0000313" key="16">
    <source>
        <dbReference type="Proteomes" id="UP000001357"/>
    </source>
</evidence>
<evidence type="ECO:0000256" key="2">
    <source>
        <dbReference type="ARBA" id="ARBA00010769"/>
    </source>
</evidence>
<dbReference type="GO" id="GO:0004674">
    <property type="term" value="F:protein serine/threonine kinase activity"/>
    <property type="evidence" value="ECO:0007669"/>
    <property type="project" value="UniProtKB-KW"/>
</dbReference>
<dbReference type="Gene3D" id="1.10.1070.11">
    <property type="entry name" value="Phosphatidylinositol 3-/4-kinase, catalytic domain"/>
    <property type="match status" value="1"/>
</dbReference>